<proteinExistence type="predicted"/>
<evidence type="ECO:0000313" key="2">
    <source>
        <dbReference type="EMBL" id="KAG5576126.1"/>
    </source>
</evidence>
<evidence type="ECO:0000313" key="3">
    <source>
        <dbReference type="Proteomes" id="UP000824120"/>
    </source>
</evidence>
<gene>
    <name evidence="2" type="ORF">H5410_056260</name>
</gene>
<name>A0A9J5WML1_SOLCO</name>
<comment type="caution">
    <text evidence="2">The sequence shown here is derived from an EMBL/GenBank/DDBJ whole genome shotgun (WGS) entry which is preliminary data.</text>
</comment>
<dbReference type="OrthoDB" id="1328685at2759"/>
<dbReference type="EMBL" id="JACXVP010000011">
    <property type="protein sequence ID" value="KAG5576126.1"/>
    <property type="molecule type" value="Genomic_DNA"/>
</dbReference>
<organism evidence="2 3">
    <name type="scientific">Solanum commersonii</name>
    <name type="common">Commerson's wild potato</name>
    <name type="synonym">Commerson's nightshade</name>
    <dbReference type="NCBI Taxonomy" id="4109"/>
    <lineage>
        <taxon>Eukaryota</taxon>
        <taxon>Viridiplantae</taxon>
        <taxon>Streptophyta</taxon>
        <taxon>Embryophyta</taxon>
        <taxon>Tracheophyta</taxon>
        <taxon>Spermatophyta</taxon>
        <taxon>Magnoliopsida</taxon>
        <taxon>eudicotyledons</taxon>
        <taxon>Gunneridae</taxon>
        <taxon>Pentapetalae</taxon>
        <taxon>asterids</taxon>
        <taxon>lamiids</taxon>
        <taxon>Solanales</taxon>
        <taxon>Solanaceae</taxon>
        <taxon>Solanoideae</taxon>
        <taxon>Solaneae</taxon>
        <taxon>Solanum</taxon>
    </lineage>
</organism>
<dbReference type="Proteomes" id="UP000824120">
    <property type="component" value="Chromosome 11"/>
</dbReference>
<dbReference type="AlphaFoldDB" id="A0A9J5WML1"/>
<keyword evidence="3" id="KW-1185">Reference proteome</keyword>
<sequence length="117" mass="13205">MEVVVVRQMFGVAGVRLSFELVGVVLVEAWSSLEHLPKKANNKSKRGKGKKMYIWLFKKGGNYEKNLPPSKEKESRNTMYVAWGTGSDKSNEHDAEDIALMAMEDSEAHSESDTEKR</sequence>
<feature type="region of interest" description="Disordered" evidence="1">
    <location>
        <begin position="83"/>
        <end position="117"/>
    </location>
</feature>
<feature type="compositionally biased region" description="Basic and acidic residues" evidence="1">
    <location>
        <begin position="106"/>
        <end position="117"/>
    </location>
</feature>
<accession>A0A9J5WML1</accession>
<evidence type="ECO:0000256" key="1">
    <source>
        <dbReference type="SAM" id="MobiDB-lite"/>
    </source>
</evidence>
<protein>
    <submittedName>
        <fullName evidence="2">Uncharacterized protein</fullName>
    </submittedName>
</protein>
<reference evidence="2 3" key="1">
    <citation type="submission" date="2020-09" db="EMBL/GenBank/DDBJ databases">
        <title>De no assembly of potato wild relative species, Solanum commersonii.</title>
        <authorList>
            <person name="Cho K."/>
        </authorList>
    </citation>
    <scope>NUCLEOTIDE SEQUENCE [LARGE SCALE GENOMIC DNA]</scope>
    <source>
        <strain evidence="2">LZ3.2</strain>
        <tissue evidence="2">Leaf</tissue>
    </source>
</reference>